<evidence type="ECO:0000256" key="14">
    <source>
        <dbReference type="PROSITE-ProRule" id="PRU00289"/>
    </source>
</evidence>
<dbReference type="GO" id="GO:0051301">
    <property type="term" value="P:cell division"/>
    <property type="evidence" value="ECO:0007669"/>
    <property type="project" value="UniProtKB-KW"/>
</dbReference>
<evidence type="ECO:0000256" key="9">
    <source>
        <dbReference type="ARBA" id="ARBA00022989"/>
    </source>
</evidence>
<comment type="caution">
    <text evidence="18">The sequence shown here is derived from an EMBL/GenBank/DDBJ whole genome shotgun (WGS) entry which is preliminary data.</text>
</comment>
<dbReference type="InterPro" id="IPR003593">
    <property type="entry name" value="AAA+_ATPase"/>
</dbReference>
<evidence type="ECO:0000256" key="1">
    <source>
        <dbReference type="ARBA" id="ARBA00004651"/>
    </source>
</evidence>
<evidence type="ECO:0000256" key="2">
    <source>
        <dbReference type="ARBA" id="ARBA00006474"/>
    </source>
</evidence>
<keyword evidence="4" id="KW-0132">Cell division</keyword>
<dbReference type="SMART" id="SM00843">
    <property type="entry name" value="Ftsk_gamma"/>
    <property type="match status" value="1"/>
</dbReference>
<gene>
    <name evidence="18" type="ORF">ENR23_01415</name>
</gene>
<evidence type="ECO:0000256" key="11">
    <source>
        <dbReference type="ARBA" id="ARBA00023136"/>
    </source>
</evidence>
<feature type="transmembrane region" description="Helical" evidence="16">
    <location>
        <begin position="62"/>
        <end position="83"/>
    </location>
</feature>
<evidence type="ECO:0000256" key="15">
    <source>
        <dbReference type="SAM" id="MobiDB-lite"/>
    </source>
</evidence>
<feature type="domain" description="FtsK" evidence="17">
    <location>
        <begin position="459"/>
        <end position="659"/>
    </location>
</feature>
<dbReference type="Gene3D" id="1.10.10.10">
    <property type="entry name" value="Winged helix-like DNA-binding domain superfamily/Winged helix DNA-binding domain"/>
    <property type="match status" value="1"/>
</dbReference>
<dbReference type="Gene3D" id="3.40.50.300">
    <property type="entry name" value="P-loop containing nucleotide triphosphate hydrolases"/>
    <property type="match status" value="1"/>
</dbReference>
<keyword evidence="9 16" id="KW-1133">Transmembrane helix</keyword>
<protein>
    <submittedName>
        <fullName evidence="18">DNA translocase FtsK</fullName>
    </submittedName>
</protein>
<dbReference type="GO" id="GO:0003677">
    <property type="term" value="F:DNA binding"/>
    <property type="evidence" value="ECO:0007669"/>
    <property type="project" value="UniProtKB-KW"/>
</dbReference>
<evidence type="ECO:0000256" key="5">
    <source>
        <dbReference type="ARBA" id="ARBA00022692"/>
    </source>
</evidence>
<feature type="transmembrane region" description="Helical" evidence="16">
    <location>
        <begin position="140"/>
        <end position="160"/>
    </location>
</feature>
<dbReference type="InterPro" id="IPR002543">
    <property type="entry name" value="FtsK_dom"/>
</dbReference>
<dbReference type="Pfam" id="PF01580">
    <property type="entry name" value="FtsK_SpoIIIE"/>
    <property type="match status" value="1"/>
</dbReference>
<accession>A0A832MIN3</accession>
<dbReference type="Gene3D" id="3.30.980.40">
    <property type="match status" value="1"/>
</dbReference>
<dbReference type="InterPro" id="IPR036390">
    <property type="entry name" value="WH_DNA-bd_sf"/>
</dbReference>
<comment type="subunit">
    <text evidence="13">Homohexamer. Forms a ring that surrounds DNA.</text>
</comment>
<feature type="binding site" evidence="14">
    <location>
        <begin position="476"/>
        <end position="483"/>
    </location>
    <ligand>
        <name>ATP</name>
        <dbReference type="ChEBI" id="CHEBI:30616"/>
    </ligand>
</feature>
<keyword evidence="12" id="KW-0131">Cell cycle</keyword>
<dbReference type="InterPro" id="IPR041027">
    <property type="entry name" value="FtsK_alpha"/>
</dbReference>
<dbReference type="GO" id="GO:0005524">
    <property type="term" value="F:ATP binding"/>
    <property type="evidence" value="ECO:0007669"/>
    <property type="project" value="UniProtKB-UniRule"/>
</dbReference>
<dbReference type="SUPFAM" id="SSF46785">
    <property type="entry name" value="Winged helix' DNA-binding domain"/>
    <property type="match status" value="1"/>
</dbReference>
<evidence type="ECO:0000256" key="13">
    <source>
        <dbReference type="ARBA" id="ARBA00025923"/>
    </source>
</evidence>
<keyword evidence="10" id="KW-0238">DNA-binding</keyword>
<feature type="region of interest" description="Disordered" evidence="15">
    <location>
        <begin position="242"/>
        <end position="318"/>
    </location>
</feature>
<evidence type="ECO:0000256" key="12">
    <source>
        <dbReference type="ARBA" id="ARBA00023306"/>
    </source>
</evidence>
<feature type="transmembrane region" description="Helical" evidence="16">
    <location>
        <begin position="103"/>
        <end position="128"/>
    </location>
</feature>
<dbReference type="PANTHER" id="PTHR22683">
    <property type="entry name" value="SPORULATION PROTEIN RELATED"/>
    <property type="match status" value="1"/>
</dbReference>
<feature type="compositionally biased region" description="Basic and acidic residues" evidence="15">
    <location>
        <begin position="37"/>
        <end position="49"/>
    </location>
</feature>
<dbReference type="InterPro" id="IPR036388">
    <property type="entry name" value="WH-like_DNA-bd_sf"/>
</dbReference>
<evidence type="ECO:0000256" key="8">
    <source>
        <dbReference type="ARBA" id="ARBA00022840"/>
    </source>
</evidence>
<feature type="transmembrane region" description="Helical" evidence="16">
    <location>
        <begin position="172"/>
        <end position="204"/>
    </location>
</feature>
<keyword evidence="8 14" id="KW-0067">ATP-binding</keyword>
<sequence>MPRQSPPGRRGRRPGHPGPGLRSAEGPRDAPSGTRPRHTDDQGRSRQDRVASSISHTRQRQILAVLLGALAVLTAASLATFEVPPPGAAPWFAPNACGPVGAALAWALVWAFGRAASWLVPVGAVLWAWNRLRDRAPGPLALSSAVGGLLAFEACTLLGLGGLDRWTWSGGWGFAAALALHSALGTVGSWIVAGALLGVTALAASELGFHWIARLVRGALHVPAAGARSAWAMFAGRREARAPAAAKPARGRAARSEPETPARPRIVAPARSGAGDDEPAARQIPLPLPSVRQSDMRPKPRPAARPAAVAAGADGAPVAASGDPFPSLSLLQLPDQPEDVVTAADLTHDANLLVTKLADFGIAGRVTEIHPGPVVTTFEVEPAAGVKVNQIAAREDDLALALKAQRIRIIAPIPGKGTVGVEIPNRKRRTVYLREVLASAPYEASDAALKVPLGVDVVGQPFVGDLTRMPHVLVAGATGSGKSVCLNAVITGLLFQHGPDTLQMVMVDPKMLELSAYNGIPHLVMPVVTEPKRASRALRWAVAEMEKRYKLMATTGARNIAAYNDKVAKGEVPAPEDGSAPPGRLSYIVVVIDELADLMLTAPAEIEEPIARLAQMARAVGIHLVLATQRPSVDVITGVIKANFPSRIAFQVASKTDSRTVLDMNGAENLLGHGDMLFMPAGKPEPWRIHGAYVSEEETARVVDFWKARATPGAPPPLATDVVLPEHDEDEEAEDDFMSDELVQEAARIVVMHNQGSTSLLQRRLKVGYSRAGRLMDQLEQLGVVGPFNGSKAREVLVDQHWLQQRGFE</sequence>
<dbReference type="EMBL" id="DSQF01000002">
    <property type="protein sequence ID" value="HGZ42080.1"/>
    <property type="molecule type" value="Genomic_DNA"/>
</dbReference>
<keyword evidence="7" id="KW-0159">Chromosome partition</keyword>
<dbReference type="CDD" id="cd01127">
    <property type="entry name" value="TrwB_TraG_TraD_VirD4"/>
    <property type="match status" value="1"/>
</dbReference>
<reference evidence="18" key="1">
    <citation type="journal article" date="2020" name="mSystems">
        <title>Genome- and Community-Level Interaction Insights into Carbon Utilization and Element Cycling Functions of Hydrothermarchaeota in Hydrothermal Sediment.</title>
        <authorList>
            <person name="Zhou Z."/>
            <person name="Liu Y."/>
            <person name="Xu W."/>
            <person name="Pan J."/>
            <person name="Luo Z.H."/>
            <person name="Li M."/>
        </authorList>
    </citation>
    <scope>NUCLEOTIDE SEQUENCE [LARGE SCALE GENOMIC DNA]</scope>
    <source>
        <strain evidence="18">SpSt-381</strain>
    </source>
</reference>
<dbReference type="PANTHER" id="PTHR22683:SF41">
    <property type="entry name" value="DNA TRANSLOCASE FTSK"/>
    <property type="match status" value="1"/>
</dbReference>
<dbReference type="InterPro" id="IPR025199">
    <property type="entry name" value="FtsK_4TM"/>
</dbReference>
<keyword evidence="3" id="KW-1003">Cell membrane</keyword>
<evidence type="ECO:0000256" key="16">
    <source>
        <dbReference type="SAM" id="Phobius"/>
    </source>
</evidence>
<dbReference type="GO" id="GO:0007059">
    <property type="term" value="P:chromosome segregation"/>
    <property type="evidence" value="ECO:0007669"/>
    <property type="project" value="UniProtKB-KW"/>
</dbReference>
<keyword evidence="5 16" id="KW-0812">Transmembrane</keyword>
<dbReference type="GO" id="GO:0005886">
    <property type="term" value="C:plasma membrane"/>
    <property type="evidence" value="ECO:0007669"/>
    <property type="project" value="UniProtKB-SubCell"/>
</dbReference>
<evidence type="ECO:0000256" key="3">
    <source>
        <dbReference type="ARBA" id="ARBA00022475"/>
    </source>
</evidence>
<evidence type="ECO:0000313" key="18">
    <source>
        <dbReference type="EMBL" id="HGZ42080.1"/>
    </source>
</evidence>
<dbReference type="SMART" id="SM00382">
    <property type="entry name" value="AAA"/>
    <property type="match status" value="1"/>
</dbReference>
<dbReference type="InterPro" id="IPR018541">
    <property type="entry name" value="Ftsk_gamma"/>
</dbReference>
<dbReference type="InterPro" id="IPR027417">
    <property type="entry name" value="P-loop_NTPase"/>
</dbReference>
<evidence type="ECO:0000256" key="10">
    <source>
        <dbReference type="ARBA" id="ARBA00023125"/>
    </source>
</evidence>
<keyword evidence="6 14" id="KW-0547">Nucleotide-binding</keyword>
<comment type="similarity">
    <text evidence="2">Belongs to the FtsK/SpoIIIE/SftA family.</text>
</comment>
<feature type="compositionally biased region" description="Low complexity" evidence="15">
    <location>
        <begin position="304"/>
        <end position="318"/>
    </location>
</feature>
<dbReference type="InterPro" id="IPR050206">
    <property type="entry name" value="FtsK/SpoIIIE/SftA"/>
</dbReference>
<evidence type="ECO:0000256" key="6">
    <source>
        <dbReference type="ARBA" id="ARBA00022741"/>
    </source>
</evidence>
<dbReference type="AlphaFoldDB" id="A0A832MIN3"/>
<comment type="subcellular location">
    <subcellularLocation>
        <location evidence="1">Cell membrane</location>
        <topology evidence="1">Multi-pass membrane protein</topology>
    </subcellularLocation>
</comment>
<evidence type="ECO:0000259" key="17">
    <source>
        <dbReference type="PROSITE" id="PS50901"/>
    </source>
</evidence>
<dbReference type="Pfam" id="PF13491">
    <property type="entry name" value="FtsK_4TM"/>
    <property type="match status" value="1"/>
</dbReference>
<dbReference type="Pfam" id="PF17854">
    <property type="entry name" value="FtsK_alpha"/>
    <property type="match status" value="1"/>
</dbReference>
<evidence type="ECO:0000256" key="7">
    <source>
        <dbReference type="ARBA" id="ARBA00022829"/>
    </source>
</evidence>
<proteinExistence type="inferred from homology"/>
<name>A0A832MIN3_UNCEI</name>
<dbReference type="PROSITE" id="PS50901">
    <property type="entry name" value="FTSK"/>
    <property type="match status" value="1"/>
</dbReference>
<evidence type="ECO:0000256" key="4">
    <source>
        <dbReference type="ARBA" id="ARBA00022618"/>
    </source>
</evidence>
<dbReference type="SUPFAM" id="SSF52540">
    <property type="entry name" value="P-loop containing nucleoside triphosphate hydrolases"/>
    <property type="match status" value="1"/>
</dbReference>
<organism evidence="18">
    <name type="scientific">Eiseniibacteriota bacterium</name>
    <dbReference type="NCBI Taxonomy" id="2212470"/>
    <lineage>
        <taxon>Bacteria</taxon>
        <taxon>Candidatus Eiseniibacteriota</taxon>
    </lineage>
</organism>
<keyword evidence="11 16" id="KW-0472">Membrane</keyword>
<dbReference type="Pfam" id="PF09397">
    <property type="entry name" value="FtsK_gamma"/>
    <property type="match status" value="1"/>
</dbReference>
<feature type="region of interest" description="Disordered" evidence="15">
    <location>
        <begin position="1"/>
        <end position="54"/>
    </location>
</feature>